<gene>
    <name evidence="1" type="ORF">C1H46_039458</name>
</gene>
<sequence>MSKTKHLGKRQSGSTVHPCLITLICQRAGVSFHLSDVYPRSTKELDKGLMNLSNVMSIVAHGDPRPPSLPNASQERKIAHLKSELNFIRKQFVLFQSSMG</sequence>
<name>A0A540KLD7_MALBA</name>
<proteinExistence type="predicted"/>
<evidence type="ECO:0000313" key="2">
    <source>
        <dbReference type="Proteomes" id="UP000315295"/>
    </source>
</evidence>
<organism evidence="1 2">
    <name type="scientific">Malus baccata</name>
    <name type="common">Siberian crab apple</name>
    <name type="synonym">Pyrus baccata</name>
    <dbReference type="NCBI Taxonomy" id="106549"/>
    <lineage>
        <taxon>Eukaryota</taxon>
        <taxon>Viridiplantae</taxon>
        <taxon>Streptophyta</taxon>
        <taxon>Embryophyta</taxon>
        <taxon>Tracheophyta</taxon>
        <taxon>Spermatophyta</taxon>
        <taxon>Magnoliopsida</taxon>
        <taxon>eudicotyledons</taxon>
        <taxon>Gunneridae</taxon>
        <taxon>Pentapetalae</taxon>
        <taxon>rosids</taxon>
        <taxon>fabids</taxon>
        <taxon>Rosales</taxon>
        <taxon>Rosaceae</taxon>
        <taxon>Amygdaloideae</taxon>
        <taxon>Maleae</taxon>
        <taxon>Malus</taxon>
    </lineage>
</organism>
<evidence type="ECO:0000313" key="1">
    <source>
        <dbReference type="EMBL" id="TQD75018.1"/>
    </source>
</evidence>
<dbReference type="Proteomes" id="UP000315295">
    <property type="component" value="Unassembled WGS sequence"/>
</dbReference>
<protein>
    <submittedName>
        <fullName evidence="1">Uncharacterized protein</fullName>
    </submittedName>
</protein>
<dbReference type="AlphaFoldDB" id="A0A540KLD7"/>
<dbReference type="EMBL" id="VIEB01001133">
    <property type="protein sequence ID" value="TQD75018.1"/>
    <property type="molecule type" value="Genomic_DNA"/>
</dbReference>
<keyword evidence="2" id="KW-1185">Reference proteome</keyword>
<comment type="caution">
    <text evidence="1">The sequence shown here is derived from an EMBL/GenBank/DDBJ whole genome shotgun (WGS) entry which is preliminary data.</text>
</comment>
<accession>A0A540KLD7</accession>
<reference evidence="1 2" key="1">
    <citation type="journal article" date="2019" name="G3 (Bethesda)">
        <title>Sequencing of a Wild Apple (Malus baccata) Genome Unravels the Differences Between Cultivated and Wild Apple Species Regarding Disease Resistance and Cold Tolerance.</title>
        <authorList>
            <person name="Chen X."/>
        </authorList>
    </citation>
    <scope>NUCLEOTIDE SEQUENCE [LARGE SCALE GENOMIC DNA]</scope>
    <source>
        <strain evidence="2">cv. Shandingzi</strain>
        <tissue evidence="1">Leaves</tissue>
    </source>
</reference>